<dbReference type="PANTHER" id="PTHR46579">
    <property type="entry name" value="F5/8 TYPE C DOMAIN-CONTAINING PROTEIN-RELATED"/>
    <property type="match status" value="1"/>
</dbReference>
<dbReference type="eggNOG" id="ENOG502S0SA">
    <property type="taxonomic scope" value="Eukaryota"/>
</dbReference>
<proteinExistence type="predicted"/>
<dbReference type="HOGENOM" id="CLU_031651_3_0_1"/>
<name>U9SY72_RHIID</name>
<dbReference type="PANTHER" id="PTHR46579:SF2">
    <property type="entry name" value="C2H2-TYPE DOMAIN-CONTAINING PROTEIN"/>
    <property type="match status" value="1"/>
</dbReference>
<organism evidence="1">
    <name type="scientific">Rhizophagus irregularis (strain DAOM 181602 / DAOM 197198 / MUCL 43194)</name>
    <name type="common">Arbuscular mycorrhizal fungus</name>
    <name type="synonym">Glomus intraradices</name>
    <dbReference type="NCBI Taxonomy" id="747089"/>
    <lineage>
        <taxon>Eukaryota</taxon>
        <taxon>Fungi</taxon>
        <taxon>Fungi incertae sedis</taxon>
        <taxon>Mucoromycota</taxon>
        <taxon>Glomeromycotina</taxon>
        <taxon>Glomeromycetes</taxon>
        <taxon>Glomerales</taxon>
        <taxon>Glomeraceae</taxon>
        <taxon>Rhizophagus</taxon>
    </lineage>
</organism>
<sequence length="604" mass="69296">MALIPGPNEPSLHQLNHYIAPIIDQLIELWNGIELSKTYESSTGKSIRAAVICCSCDIPAARKLCGHISARVACHRCLKKAQYDDRNQPNFGGFDDIDEWFVERDINQVRRDAREWLNCNTKDARNSHVHNTLVRWSEMYRLPYFDSVRFLTVDPMHCLFLGIAKWIVTRLWIEEGRLTQKDLETMQKRANAIKVPADIGRIPYKIATGEGFSRFTADQWKTFILIYATSITWDLLQESDKLILANFVRACNILVCRSITTNGLEEAHKNLLEVAKLIEENYGAEKITPNLHLCLHICHCALDYGPLYAFWCFSYERMNGLLGSYHSSNRRIEPELLKTIQFNSLLDQFSSCAQDHQHLSTCITLITPKETTGSLVIHDEINGIDYREFLSMSRNVEEMAGTGSEPFPGTFLNPKRIDTNLSKEVLDLLVEYYRNAYGKDFAALSDIHAAPSAIPVLPKVNTYGRLKIGSEVFGSMYSKRHVTSAKILSQFLHDNTKDTYPGIVQFYFEHIIHFPEGSVNHSLAFVKWYLPAENHKTRFHCTINGDENLCNIELWKKEFYDLSRDCIIPVHSILGRFVEGSFSIGRKETRKYVSVIPINRKFHI</sequence>
<evidence type="ECO:0000313" key="1">
    <source>
        <dbReference type="EMBL" id="ERZ98977.1"/>
    </source>
</evidence>
<dbReference type="AlphaFoldDB" id="U9SY72"/>
<gene>
    <name evidence="1" type="ORF">GLOINDRAFT_64233</name>
</gene>
<dbReference type="InterPro" id="IPR004242">
    <property type="entry name" value="Transposase_21"/>
</dbReference>
<reference evidence="1" key="1">
    <citation type="submission" date="2013-07" db="EMBL/GenBank/DDBJ databases">
        <title>The genome of an arbuscular mycorrhizal fungus provides insights into the evolution of the oldest plant symbiosis.</title>
        <authorList>
            <consortium name="DOE Joint Genome Institute"/>
            <person name="Tisserant E."/>
            <person name="Malbreil M."/>
            <person name="Kuo A."/>
            <person name="Kohler A."/>
            <person name="Symeonidi A."/>
            <person name="Balestrini R."/>
            <person name="Charron P."/>
            <person name="Duensing N."/>
            <person name="Frei-dit-Frey N."/>
            <person name="Gianinazzi-Pearson V."/>
            <person name="Gilbert B."/>
            <person name="Handa Y."/>
            <person name="Hijri M."/>
            <person name="Kaul R."/>
            <person name="Kawaguchi M."/>
            <person name="Krajinski F."/>
            <person name="Lammers P."/>
            <person name="Lapierre D."/>
            <person name="Masclaux F.G."/>
            <person name="Murat C."/>
            <person name="Morin E."/>
            <person name="Ndikumana S."/>
            <person name="Pagni M."/>
            <person name="Petitpierre D."/>
            <person name="Requena N."/>
            <person name="Rosikiewicz P."/>
            <person name="Riley R."/>
            <person name="Saito K."/>
            <person name="San Clemente H."/>
            <person name="Shapiro H."/>
            <person name="van Tuinen D."/>
            <person name="Becard G."/>
            <person name="Bonfante P."/>
            <person name="Paszkowski U."/>
            <person name="Shachar-Hill Y."/>
            <person name="Young J.P."/>
            <person name="Sanders I.R."/>
            <person name="Henrissat B."/>
            <person name="Rensing S.A."/>
            <person name="Grigoriev I.V."/>
            <person name="Corradi N."/>
            <person name="Roux C."/>
            <person name="Martin F."/>
        </authorList>
    </citation>
    <scope>NUCLEOTIDE SEQUENCE</scope>
    <source>
        <strain evidence="1">DAOM 197198</strain>
    </source>
</reference>
<dbReference type="Pfam" id="PF02992">
    <property type="entry name" value="Transposase_21"/>
    <property type="match status" value="1"/>
</dbReference>
<dbReference type="VEuPathDB" id="FungiDB:RhiirFUN_015835"/>
<accession>U9SY72</accession>
<protein>
    <submittedName>
        <fullName evidence="1">Uncharacterized protein</fullName>
    </submittedName>
</protein>
<dbReference type="EMBL" id="KI298346">
    <property type="protein sequence ID" value="ERZ98977.1"/>
    <property type="molecule type" value="Genomic_DNA"/>
</dbReference>
<dbReference type="VEuPathDB" id="FungiDB:RhiirFUN_020100"/>
<dbReference type="STRING" id="747089.U9SY72"/>